<dbReference type="PRINTS" id="PR00046">
    <property type="entry name" value="SIGMA70FCT"/>
</dbReference>
<comment type="caution">
    <text evidence="6">The sequence shown here is derived from an EMBL/GenBank/DDBJ whole genome shotgun (WGS) entry which is preliminary data.</text>
</comment>
<protein>
    <submittedName>
        <fullName evidence="6">RNA polymerase subunit sigma-70</fullName>
    </submittedName>
</protein>
<dbReference type="SUPFAM" id="SSF88659">
    <property type="entry name" value="Sigma3 and sigma4 domains of RNA polymerase sigma factors"/>
    <property type="match status" value="1"/>
</dbReference>
<sequence length="298" mass="34347">MNNEGFAKFQGFIDDSPIKDRFCASREPYAHYLKDIVGIDLLSREDELYYAKLNRSGDKKARDLMIESNLRLVVKVAKSYLKRKGNNFTLLDLIEEGNIGLIKAIDKYDPDPGYRFSTYAVWWIRENIESALMNKGRTVRLPAHVCKEINNLASKKLTMSRKMSKEVSISELSKNSGIKAERVDQLVSLSGFIDVTTTVDINHVPLVLEQCECEHIPDPQQDCEDQCFTEALEQIINTLPPRLQKVLIHRFGFFENKVKTLSEVGEMLDINVSNERVRQMQKEAIERIQKRLQFDGWV</sequence>
<keyword evidence="7" id="KW-1185">Reference proteome</keyword>
<evidence type="ECO:0000313" key="7">
    <source>
        <dbReference type="Proteomes" id="UP000057389"/>
    </source>
</evidence>
<dbReference type="Gene3D" id="1.20.140.160">
    <property type="match status" value="1"/>
</dbReference>
<dbReference type="EMBL" id="LMXU01000001">
    <property type="protein sequence ID" value="KWU02749.1"/>
    <property type="molecule type" value="Genomic_DNA"/>
</dbReference>
<dbReference type="InterPro" id="IPR013324">
    <property type="entry name" value="RNA_pol_sigma_r3/r4-like"/>
</dbReference>
<dbReference type="SUPFAM" id="SSF88946">
    <property type="entry name" value="Sigma2 domain of RNA polymerase sigma factors"/>
    <property type="match status" value="1"/>
</dbReference>
<feature type="domain" description="RNA polymerase sigma-70" evidence="5">
    <location>
        <begin position="92"/>
        <end position="105"/>
    </location>
</feature>
<gene>
    <name evidence="6" type="ORF">APQ14_18715</name>
</gene>
<dbReference type="GeneID" id="300180169"/>
<dbReference type="PIRSF" id="PIRSF000770">
    <property type="entry name" value="RNA_pol_sigma-SigE/K"/>
    <property type="match status" value="1"/>
</dbReference>
<name>A0A125P5Y5_9VIBR</name>
<evidence type="ECO:0000256" key="3">
    <source>
        <dbReference type="ARBA" id="ARBA00023125"/>
    </source>
</evidence>
<dbReference type="InterPro" id="IPR009042">
    <property type="entry name" value="RNA_pol_sigma70_r1_2"/>
</dbReference>
<dbReference type="InterPro" id="IPR007630">
    <property type="entry name" value="RNA_pol_sigma70_r4"/>
</dbReference>
<dbReference type="InterPro" id="IPR014284">
    <property type="entry name" value="RNA_pol_sigma-70_dom"/>
</dbReference>
<dbReference type="AlphaFoldDB" id="A0A125P5Y5"/>
<accession>A0A125P5Y5</accession>
<dbReference type="NCBIfam" id="TIGR02937">
    <property type="entry name" value="sigma70-ECF"/>
    <property type="match status" value="1"/>
</dbReference>
<dbReference type="Pfam" id="PF04542">
    <property type="entry name" value="Sigma70_r2"/>
    <property type="match status" value="1"/>
</dbReference>
<dbReference type="Pfam" id="PF00140">
    <property type="entry name" value="Sigma70_r1_2"/>
    <property type="match status" value="1"/>
</dbReference>
<dbReference type="OrthoDB" id="9809557at2"/>
<proteinExistence type="predicted"/>
<organism evidence="6 7">
    <name type="scientific">Vibrio toranzoniae</name>
    <dbReference type="NCBI Taxonomy" id="1194427"/>
    <lineage>
        <taxon>Bacteria</taxon>
        <taxon>Pseudomonadati</taxon>
        <taxon>Pseudomonadota</taxon>
        <taxon>Gammaproteobacteria</taxon>
        <taxon>Vibrionales</taxon>
        <taxon>Vibrionaceae</taxon>
        <taxon>Vibrio</taxon>
    </lineage>
</organism>
<dbReference type="GO" id="GO:0016987">
    <property type="term" value="F:sigma factor activity"/>
    <property type="evidence" value="ECO:0007669"/>
    <property type="project" value="UniProtKB-KW"/>
</dbReference>
<evidence type="ECO:0000256" key="4">
    <source>
        <dbReference type="ARBA" id="ARBA00023163"/>
    </source>
</evidence>
<dbReference type="InterPro" id="IPR007627">
    <property type="entry name" value="RNA_pol_sigma70_r2"/>
</dbReference>
<dbReference type="CDD" id="cd06171">
    <property type="entry name" value="Sigma70_r4"/>
    <property type="match status" value="1"/>
</dbReference>
<dbReference type="GO" id="GO:0003677">
    <property type="term" value="F:DNA binding"/>
    <property type="evidence" value="ECO:0007669"/>
    <property type="project" value="UniProtKB-KW"/>
</dbReference>
<dbReference type="Pfam" id="PF04545">
    <property type="entry name" value="Sigma70_r4"/>
    <property type="match status" value="1"/>
</dbReference>
<evidence type="ECO:0000259" key="5">
    <source>
        <dbReference type="PROSITE" id="PS00715"/>
    </source>
</evidence>
<dbReference type="Gene3D" id="1.10.601.10">
    <property type="entry name" value="RNA Polymerase Primary Sigma Factor"/>
    <property type="match status" value="1"/>
</dbReference>
<keyword evidence="4" id="KW-0804">Transcription</keyword>
<dbReference type="PANTHER" id="PTHR30603:SF67">
    <property type="entry name" value="RNA POLYMERASE SIGMA FACTOR RPOS"/>
    <property type="match status" value="1"/>
</dbReference>
<keyword evidence="1" id="KW-0805">Transcription regulation</keyword>
<evidence type="ECO:0000256" key="2">
    <source>
        <dbReference type="ARBA" id="ARBA00023082"/>
    </source>
</evidence>
<dbReference type="PROSITE" id="PS00715">
    <property type="entry name" value="SIGMA70_1"/>
    <property type="match status" value="1"/>
</dbReference>
<dbReference type="InterPro" id="IPR050239">
    <property type="entry name" value="Sigma-70_RNA_pol_init_factors"/>
</dbReference>
<evidence type="ECO:0000313" key="6">
    <source>
        <dbReference type="EMBL" id="KWU02749.1"/>
    </source>
</evidence>
<dbReference type="RefSeq" id="WP_060466853.1">
    <property type="nucleotide sequence ID" value="NZ_AP025515.1"/>
</dbReference>
<dbReference type="Proteomes" id="UP000057389">
    <property type="component" value="Unassembled WGS sequence"/>
</dbReference>
<dbReference type="InterPro" id="IPR000943">
    <property type="entry name" value="RNA_pol_sigma70"/>
</dbReference>
<evidence type="ECO:0000256" key="1">
    <source>
        <dbReference type="ARBA" id="ARBA00023015"/>
    </source>
</evidence>
<dbReference type="GO" id="GO:0006352">
    <property type="term" value="P:DNA-templated transcription initiation"/>
    <property type="evidence" value="ECO:0007669"/>
    <property type="project" value="InterPro"/>
</dbReference>
<dbReference type="PANTHER" id="PTHR30603">
    <property type="entry name" value="RNA POLYMERASE SIGMA FACTOR RPO"/>
    <property type="match status" value="1"/>
</dbReference>
<reference evidence="6 7" key="1">
    <citation type="submission" date="2015-11" db="EMBL/GenBank/DDBJ databases">
        <title>Draft WGS of Vibrio toranzoniae.</title>
        <authorList>
            <person name="Lasa A."/>
            <person name="Romalde J.L."/>
        </authorList>
    </citation>
    <scope>NUCLEOTIDE SEQUENCE [LARGE SCALE GENOMIC DNA]</scope>
    <source>
        <strain evidence="6 7">Vb 10.8</strain>
    </source>
</reference>
<keyword evidence="2" id="KW-0731">Sigma factor</keyword>
<keyword evidence="3" id="KW-0238">DNA-binding</keyword>
<dbReference type="InterPro" id="IPR013325">
    <property type="entry name" value="RNA_pol_sigma_r2"/>
</dbReference>